<evidence type="ECO:0000256" key="3">
    <source>
        <dbReference type="ARBA" id="ARBA00022692"/>
    </source>
</evidence>
<keyword evidence="5 7" id="KW-0472">Membrane</keyword>
<dbReference type="EMBL" id="QRZF01000015">
    <property type="protein sequence ID" value="RGV50244.1"/>
    <property type="molecule type" value="Genomic_DNA"/>
</dbReference>
<sequence>MNSSTINTENVELFSQGQEVDLLGIIKKIYNFRKLLLKACCIGAILGIIMAFSIPKEYTANTLIAPEGYRRSSSSGISALADMADIDISSSSATERDAIYPSLYPSIVSSTPFLIQLFDIKVHEQKDSTIMPLSRYLKERQKRPWWSVITSVPAKLIDRTISLFKDISDENRERTKTKIDPFWLTREEAGMAGAISSRINIEVDKKKKTIKIFVTMQDPQVAATVADTVQARLKKYITEYRTSKARRLLEYAEKLRKEARAEYYEAQKRYTRYADGNQGLVKLTSRAEQARLRNEMDLAQAIYNQTEQQVQIAKAKVEKETPVYAVIQPVQIPLSPSKPRKMVILAGCIFLAGAGSISWILFAKDFVEGFLRNIRRKRKTSEDEYNQMVADD</sequence>
<dbReference type="GO" id="GO:0004713">
    <property type="term" value="F:protein tyrosine kinase activity"/>
    <property type="evidence" value="ECO:0007669"/>
    <property type="project" value="TreeGrafter"/>
</dbReference>
<evidence type="ECO:0000256" key="1">
    <source>
        <dbReference type="ARBA" id="ARBA00004651"/>
    </source>
</evidence>
<evidence type="ECO:0000256" key="2">
    <source>
        <dbReference type="ARBA" id="ARBA00022475"/>
    </source>
</evidence>
<evidence type="ECO:0000256" key="6">
    <source>
        <dbReference type="SAM" id="Coils"/>
    </source>
</evidence>
<evidence type="ECO:0000256" key="5">
    <source>
        <dbReference type="ARBA" id="ARBA00023136"/>
    </source>
</evidence>
<comment type="subcellular location">
    <subcellularLocation>
        <location evidence="1">Cell membrane</location>
        <topology evidence="1">Multi-pass membrane protein</topology>
    </subcellularLocation>
</comment>
<evidence type="ECO:0000313" key="10">
    <source>
        <dbReference type="Proteomes" id="UP000283850"/>
    </source>
</evidence>
<evidence type="ECO:0000313" key="9">
    <source>
        <dbReference type="EMBL" id="RGV50244.1"/>
    </source>
</evidence>
<dbReference type="PANTHER" id="PTHR32309">
    <property type="entry name" value="TYROSINE-PROTEIN KINASE"/>
    <property type="match status" value="1"/>
</dbReference>
<reference evidence="9 10" key="1">
    <citation type="submission" date="2018-08" db="EMBL/GenBank/DDBJ databases">
        <title>A genome reference for cultivated species of the human gut microbiota.</title>
        <authorList>
            <person name="Zou Y."/>
            <person name="Xue W."/>
            <person name="Luo G."/>
        </authorList>
    </citation>
    <scope>NUCLEOTIDE SEQUENCE [LARGE SCALE GENOMIC DNA]</scope>
    <source>
        <strain evidence="9 10">AF14-32</strain>
    </source>
</reference>
<keyword evidence="2" id="KW-1003">Cell membrane</keyword>
<dbReference type="RefSeq" id="WP_118422021.1">
    <property type="nucleotide sequence ID" value="NZ_QRZF01000015.1"/>
</dbReference>
<keyword evidence="6" id="KW-0175">Coiled coil</keyword>
<keyword evidence="4 7" id="KW-1133">Transmembrane helix</keyword>
<feature type="coiled-coil region" evidence="6">
    <location>
        <begin position="249"/>
        <end position="316"/>
    </location>
</feature>
<feature type="transmembrane region" description="Helical" evidence="7">
    <location>
        <begin position="342"/>
        <end position="362"/>
    </location>
</feature>
<comment type="caution">
    <text evidence="9">The sequence shown here is derived from an EMBL/GenBank/DDBJ whole genome shotgun (WGS) entry which is preliminary data.</text>
</comment>
<evidence type="ECO:0000259" key="8">
    <source>
        <dbReference type="Pfam" id="PF02706"/>
    </source>
</evidence>
<evidence type="ECO:0000256" key="7">
    <source>
        <dbReference type="SAM" id="Phobius"/>
    </source>
</evidence>
<dbReference type="PANTHER" id="PTHR32309:SF13">
    <property type="entry name" value="FERRIC ENTEROBACTIN TRANSPORT PROTEIN FEPE"/>
    <property type="match status" value="1"/>
</dbReference>
<accession>A0A412XYA2</accession>
<dbReference type="GO" id="GO:0005886">
    <property type="term" value="C:plasma membrane"/>
    <property type="evidence" value="ECO:0007669"/>
    <property type="project" value="UniProtKB-SubCell"/>
</dbReference>
<keyword evidence="3 7" id="KW-0812">Transmembrane</keyword>
<proteinExistence type="predicted"/>
<dbReference type="InterPro" id="IPR003856">
    <property type="entry name" value="LPS_length_determ_N"/>
</dbReference>
<feature type="transmembrane region" description="Helical" evidence="7">
    <location>
        <begin position="35"/>
        <end position="54"/>
    </location>
</feature>
<gene>
    <name evidence="9" type="ORF">DWW10_18170</name>
</gene>
<evidence type="ECO:0000256" key="4">
    <source>
        <dbReference type="ARBA" id="ARBA00022989"/>
    </source>
</evidence>
<organism evidence="9 10">
    <name type="scientific">Bacteroides intestinalis</name>
    <dbReference type="NCBI Taxonomy" id="329854"/>
    <lineage>
        <taxon>Bacteria</taxon>
        <taxon>Pseudomonadati</taxon>
        <taxon>Bacteroidota</taxon>
        <taxon>Bacteroidia</taxon>
        <taxon>Bacteroidales</taxon>
        <taxon>Bacteroidaceae</taxon>
        <taxon>Bacteroides</taxon>
    </lineage>
</organism>
<dbReference type="AlphaFoldDB" id="A0A412XYA2"/>
<dbReference type="Pfam" id="PF02706">
    <property type="entry name" value="Wzz"/>
    <property type="match status" value="1"/>
</dbReference>
<feature type="domain" description="Polysaccharide chain length determinant N-terminal" evidence="8">
    <location>
        <begin position="19"/>
        <end position="85"/>
    </location>
</feature>
<dbReference type="Proteomes" id="UP000283850">
    <property type="component" value="Unassembled WGS sequence"/>
</dbReference>
<protein>
    <submittedName>
        <fullName evidence="9">Chain-length determining protein</fullName>
    </submittedName>
</protein>
<name>A0A412XYA2_9BACE</name>
<dbReference type="InterPro" id="IPR050445">
    <property type="entry name" value="Bact_polysacc_biosynth/exp"/>
</dbReference>